<reference evidence="1 2" key="1">
    <citation type="submission" date="2021-07" db="EMBL/GenBank/DDBJ databases">
        <title>The Aristolochia fimbriata genome: insights into angiosperm evolution, floral development and chemical biosynthesis.</title>
        <authorList>
            <person name="Jiao Y."/>
        </authorList>
    </citation>
    <scope>NUCLEOTIDE SEQUENCE [LARGE SCALE GENOMIC DNA]</scope>
    <source>
        <strain evidence="1">IBCAS-2021</strain>
        <tissue evidence="1">Leaf</tissue>
    </source>
</reference>
<dbReference type="AlphaFoldDB" id="A0AAV7DYH7"/>
<gene>
    <name evidence="1" type="ORF">H6P81_020741</name>
</gene>
<evidence type="ECO:0000313" key="1">
    <source>
        <dbReference type="EMBL" id="KAG9440576.1"/>
    </source>
</evidence>
<dbReference type="Proteomes" id="UP000825729">
    <property type="component" value="Unassembled WGS sequence"/>
</dbReference>
<comment type="caution">
    <text evidence="1">The sequence shown here is derived from an EMBL/GenBank/DDBJ whole genome shotgun (WGS) entry which is preliminary data.</text>
</comment>
<evidence type="ECO:0000313" key="2">
    <source>
        <dbReference type="Proteomes" id="UP000825729"/>
    </source>
</evidence>
<keyword evidence="2" id="KW-1185">Reference proteome</keyword>
<name>A0AAV7DYH7_ARIFI</name>
<sequence>MATTGQNSLLGLNKLWVLAIVKESASHLLLLIAHGSPDSFRCCKHNSSFWNPEQVQLVCALLLWWPRCSRGFSCRGDDDLQTSAVSATRVLPGTPLVRTGGEAGTSNGDGRGVSLGLGGFQEHSNEVPFPCPGSEAWRETKPLTTTFTPPPLGRF</sequence>
<protein>
    <recommendedName>
        <fullName evidence="3">Secreted protein</fullName>
    </recommendedName>
</protein>
<proteinExistence type="predicted"/>
<evidence type="ECO:0008006" key="3">
    <source>
        <dbReference type="Google" id="ProtNLM"/>
    </source>
</evidence>
<organism evidence="1 2">
    <name type="scientific">Aristolochia fimbriata</name>
    <name type="common">White veined hardy Dutchman's pipe vine</name>
    <dbReference type="NCBI Taxonomy" id="158543"/>
    <lineage>
        <taxon>Eukaryota</taxon>
        <taxon>Viridiplantae</taxon>
        <taxon>Streptophyta</taxon>
        <taxon>Embryophyta</taxon>
        <taxon>Tracheophyta</taxon>
        <taxon>Spermatophyta</taxon>
        <taxon>Magnoliopsida</taxon>
        <taxon>Magnoliidae</taxon>
        <taxon>Piperales</taxon>
        <taxon>Aristolochiaceae</taxon>
        <taxon>Aristolochia</taxon>
    </lineage>
</organism>
<accession>A0AAV7DYH7</accession>
<dbReference type="EMBL" id="JAINDJ010000008">
    <property type="protein sequence ID" value="KAG9440576.1"/>
    <property type="molecule type" value="Genomic_DNA"/>
</dbReference>